<accession>A0A0A9BX72</accession>
<dbReference type="EMBL" id="GBRH01229296">
    <property type="protein sequence ID" value="JAD68599.1"/>
    <property type="molecule type" value="Transcribed_RNA"/>
</dbReference>
<organism evidence="1">
    <name type="scientific">Arundo donax</name>
    <name type="common">Giant reed</name>
    <name type="synonym">Donax arundinaceus</name>
    <dbReference type="NCBI Taxonomy" id="35708"/>
    <lineage>
        <taxon>Eukaryota</taxon>
        <taxon>Viridiplantae</taxon>
        <taxon>Streptophyta</taxon>
        <taxon>Embryophyta</taxon>
        <taxon>Tracheophyta</taxon>
        <taxon>Spermatophyta</taxon>
        <taxon>Magnoliopsida</taxon>
        <taxon>Liliopsida</taxon>
        <taxon>Poales</taxon>
        <taxon>Poaceae</taxon>
        <taxon>PACMAD clade</taxon>
        <taxon>Arundinoideae</taxon>
        <taxon>Arundineae</taxon>
        <taxon>Arundo</taxon>
    </lineage>
</organism>
<sequence length="59" mass="7346">MEGLKVFRFHNLHDYVKRKRFISETFQKWMKNHSIYQGSCLYPPMRATREKKPTERGRW</sequence>
<proteinExistence type="predicted"/>
<reference evidence="1" key="2">
    <citation type="journal article" date="2015" name="Data Brief">
        <title>Shoot transcriptome of the giant reed, Arundo donax.</title>
        <authorList>
            <person name="Barrero R.A."/>
            <person name="Guerrero F.D."/>
            <person name="Moolhuijzen P."/>
            <person name="Goolsby J.A."/>
            <person name="Tidwell J."/>
            <person name="Bellgard S.E."/>
            <person name="Bellgard M.I."/>
        </authorList>
    </citation>
    <scope>NUCLEOTIDE SEQUENCE</scope>
    <source>
        <tissue evidence="1">Shoot tissue taken approximately 20 cm above the soil surface</tissue>
    </source>
</reference>
<name>A0A0A9BX72_ARUDO</name>
<evidence type="ECO:0000313" key="1">
    <source>
        <dbReference type="EMBL" id="JAD68599.1"/>
    </source>
</evidence>
<reference evidence="1" key="1">
    <citation type="submission" date="2014-09" db="EMBL/GenBank/DDBJ databases">
        <authorList>
            <person name="Magalhaes I.L.F."/>
            <person name="Oliveira U."/>
            <person name="Santos F.R."/>
            <person name="Vidigal T.H.D.A."/>
            <person name="Brescovit A.D."/>
            <person name="Santos A.J."/>
        </authorList>
    </citation>
    <scope>NUCLEOTIDE SEQUENCE</scope>
    <source>
        <tissue evidence="1">Shoot tissue taken approximately 20 cm above the soil surface</tissue>
    </source>
</reference>
<protein>
    <submittedName>
        <fullName evidence="1">Uncharacterized protein</fullName>
    </submittedName>
</protein>
<dbReference type="AlphaFoldDB" id="A0A0A9BX72"/>